<name>A0A0R2LL93_9LACO</name>
<dbReference type="PATRIC" id="fig|993692.3.peg.658"/>
<gene>
    <name evidence="1" type="ORF">IV57_GL000651</name>
</gene>
<evidence type="ECO:0000313" key="1">
    <source>
        <dbReference type="EMBL" id="KRN98948.1"/>
    </source>
</evidence>
<evidence type="ECO:0000313" key="2">
    <source>
        <dbReference type="Proteomes" id="UP000051006"/>
    </source>
</evidence>
<dbReference type="RefSeq" id="WP_057881000.1">
    <property type="nucleotide sequence ID" value="NZ_JQCF01000014.1"/>
</dbReference>
<keyword evidence="2" id="KW-1185">Reference proteome</keyword>
<protein>
    <submittedName>
        <fullName evidence="1">Uncharacterized protein</fullName>
    </submittedName>
</protein>
<organism evidence="1 2">
    <name type="scientific">Companilactobacillus kimchiensis</name>
    <dbReference type="NCBI Taxonomy" id="993692"/>
    <lineage>
        <taxon>Bacteria</taxon>
        <taxon>Bacillati</taxon>
        <taxon>Bacillota</taxon>
        <taxon>Bacilli</taxon>
        <taxon>Lactobacillales</taxon>
        <taxon>Lactobacillaceae</taxon>
        <taxon>Companilactobacillus</taxon>
    </lineage>
</organism>
<proteinExistence type="predicted"/>
<dbReference type="Proteomes" id="UP000051006">
    <property type="component" value="Unassembled WGS sequence"/>
</dbReference>
<comment type="caution">
    <text evidence="1">The sequence shown here is derived from an EMBL/GenBank/DDBJ whole genome shotgun (WGS) entry which is preliminary data.</text>
</comment>
<dbReference type="EMBL" id="JQCF01000014">
    <property type="protein sequence ID" value="KRN98948.1"/>
    <property type="molecule type" value="Genomic_DNA"/>
</dbReference>
<dbReference type="AlphaFoldDB" id="A0A0R2LL93"/>
<sequence length="109" mass="12540">MNQQKKLETLEQINSLLGKMNQSVADSMAVKNQIQIAYNKINQPEKDSQKYKQISDAISEMNYQFQQMALKKQYHFTVQQNEYINELNKLSEKSMLQSGIGTINGIVGH</sequence>
<dbReference type="OrthoDB" id="2315070at2"/>
<reference evidence="1 2" key="1">
    <citation type="journal article" date="2015" name="Genome Announc.">
        <title>Expanding the biotechnology potential of lactobacilli through comparative genomics of 213 strains and associated genera.</title>
        <authorList>
            <person name="Sun Z."/>
            <person name="Harris H.M."/>
            <person name="McCann A."/>
            <person name="Guo C."/>
            <person name="Argimon S."/>
            <person name="Zhang W."/>
            <person name="Yang X."/>
            <person name="Jeffery I.B."/>
            <person name="Cooney J.C."/>
            <person name="Kagawa T.F."/>
            <person name="Liu W."/>
            <person name="Song Y."/>
            <person name="Salvetti E."/>
            <person name="Wrobel A."/>
            <person name="Rasinkangas P."/>
            <person name="Parkhill J."/>
            <person name="Rea M.C."/>
            <person name="O'Sullivan O."/>
            <person name="Ritari J."/>
            <person name="Douillard F.P."/>
            <person name="Paul Ross R."/>
            <person name="Yang R."/>
            <person name="Briner A.E."/>
            <person name="Felis G.E."/>
            <person name="de Vos W.M."/>
            <person name="Barrangou R."/>
            <person name="Klaenhammer T.R."/>
            <person name="Caufield P.W."/>
            <person name="Cui Y."/>
            <person name="Zhang H."/>
            <person name="O'Toole P.W."/>
        </authorList>
    </citation>
    <scope>NUCLEOTIDE SEQUENCE [LARGE SCALE GENOMIC DNA]</scope>
    <source>
        <strain evidence="1 2">DSM 24716</strain>
    </source>
</reference>
<dbReference type="STRING" id="993692.IV57_GL000651"/>
<accession>A0A0R2LL93</accession>